<dbReference type="EMBL" id="CP144745">
    <property type="protein sequence ID" value="WVZ50252.1"/>
    <property type="molecule type" value="Genomic_DNA"/>
</dbReference>
<evidence type="ECO:0000313" key="3">
    <source>
        <dbReference type="Proteomes" id="UP001341281"/>
    </source>
</evidence>
<protein>
    <submittedName>
        <fullName evidence="2">Uncharacterized protein</fullName>
    </submittedName>
</protein>
<gene>
    <name evidence="2" type="ORF">U9M48_001526</name>
</gene>
<dbReference type="Proteomes" id="UP001341281">
    <property type="component" value="Chromosome 01"/>
</dbReference>
<evidence type="ECO:0000256" key="1">
    <source>
        <dbReference type="SAM" id="MobiDB-lite"/>
    </source>
</evidence>
<feature type="region of interest" description="Disordered" evidence="1">
    <location>
        <begin position="1"/>
        <end position="66"/>
    </location>
</feature>
<name>A0AAQ3SGS4_PASNO</name>
<dbReference type="AlphaFoldDB" id="A0AAQ3SGS4"/>
<evidence type="ECO:0000313" key="2">
    <source>
        <dbReference type="EMBL" id="WVZ50252.1"/>
    </source>
</evidence>
<keyword evidence="3" id="KW-1185">Reference proteome</keyword>
<sequence>MPSYLVVDHSASPSPPRERLLIAKQPTDSEEDPEDPKNLPEENADEPDSGNDEPDNLVMRFNWYED</sequence>
<proteinExistence type="predicted"/>
<organism evidence="2 3">
    <name type="scientific">Paspalum notatum var. saurae</name>
    <dbReference type="NCBI Taxonomy" id="547442"/>
    <lineage>
        <taxon>Eukaryota</taxon>
        <taxon>Viridiplantae</taxon>
        <taxon>Streptophyta</taxon>
        <taxon>Embryophyta</taxon>
        <taxon>Tracheophyta</taxon>
        <taxon>Spermatophyta</taxon>
        <taxon>Magnoliopsida</taxon>
        <taxon>Liliopsida</taxon>
        <taxon>Poales</taxon>
        <taxon>Poaceae</taxon>
        <taxon>PACMAD clade</taxon>
        <taxon>Panicoideae</taxon>
        <taxon>Andropogonodae</taxon>
        <taxon>Paspaleae</taxon>
        <taxon>Paspalinae</taxon>
        <taxon>Paspalum</taxon>
    </lineage>
</organism>
<accession>A0AAQ3SGS4</accession>
<reference evidence="2 3" key="1">
    <citation type="submission" date="2024-02" db="EMBL/GenBank/DDBJ databases">
        <title>High-quality chromosome-scale genome assembly of Pensacola bahiagrass (Paspalum notatum Flugge var. saurae).</title>
        <authorList>
            <person name="Vega J.M."/>
            <person name="Podio M."/>
            <person name="Orjuela J."/>
            <person name="Siena L.A."/>
            <person name="Pessino S.C."/>
            <person name="Combes M.C."/>
            <person name="Mariac C."/>
            <person name="Albertini E."/>
            <person name="Pupilli F."/>
            <person name="Ortiz J.P.A."/>
            <person name="Leblanc O."/>
        </authorList>
    </citation>
    <scope>NUCLEOTIDE SEQUENCE [LARGE SCALE GENOMIC DNA]</scope>
    <source>
        <strain evidence="2">R1</strain>
        <tissue evidence="2">Leaf</tissue>
    </source>
</reference>
<feature type="compositionally biased region" description="Acidic residues" evidence="1">
    <location>
        <begin position="42"/>
        <end position="55"/>
    </location>
</feature>